<dbReference type="EMBL" id="DRNF01000400">
    <property type="protein sequence ID" value="HHJ81234.1"/>
    <property type="molecule type" value="Genomic_DNA"/>
</dbReference>
<evidence type="ECO:0000313" key="1">
    <source>
        <dbReference type="EMBL" id="HHJ81234.1"/>
    </source>
</evidence>
<proteinExistence type="predicted"/>
<dbReference type="Proteomes" id="UP000885832">
    <property type="component" value="Unassembled WGS sequence"/>
</dbReference>
<gene>
    <name evidence="1" type="ORF">ENJ65_06330</name>
</gene>
<reference evidence="1" key="1">
    <citation type="journal article" date="2020" name="mSystems">
        <title>Genome- and Community-Level Interaction Insights into Carbon Utilization and Element Cycling Functions of Hydrothermarchaeota in Hydrothermal Sediment.</title>
        <authorList>
            <person name="Zhou Z."/>
            <person name="Liu Y."/>
            <person name="Xu W."/>
            <person name="Pan J."/>
            <person name="Luo Z.H."/>
            <person name="Li M."/>
        </authorList>
    </citation>
    <scope>NUCLEOTIDE SEQUENCE [LARGE SCALE GENOMIC DNA]</scope>
    <source>
        <strain evidence="1">HyVt-505</strain>
    </source>
</reference>
<protein>
    <submittedName>
        <fullName evidence="1">Uncharacterized protein</fullName>
    </submittedName>
</protein>
<accession>A0A832J553</accession>
<organism evidence="1">
    <name type="scientific">Candidatus Tenderia electrophaga</name>
    <dbReference type="NCBI Taxonomy" id="1748243"/>
    <lineage>
        <taxon>Bacteria</taxon>
        <taxon>Pseudomonadati</taxon>
        <taxon>Pseudomonadota</taxon>
        <taxon>Gammaproteobacteria</taxon>
        <taxon>Candidatus Tenderiales</taxon>
        <taxon>Candidatus Tenderiaceae</taxon>
        <taxon>Candidatus Tenderia</taxon>
    </lineage>
</organism>
<name>A0A832J553_9GAMM</name>
<comment type="caution">
    <text evidence="1">The sequence shown here is derived from an EMBL/GenBank/DDBJ whole genome shotgun (WGS) entry which is preliminary data.</text>
</comment>
<sequence>MLSYIFRLAVDFERKHSYWPNMLYLNTEHFHHWHQEFKNPDDFDEISRRLNMDIVISVDALHPHVAWLPNRNQAIAS</sequence>
<dbReference type="AlphaFoldDB" id="A0A832J553"/>